<dbReference type="InterPro" id="IPR006918">
    <property type="entry name" value="COBRA_pln"/>
</dbReference>
<evidence type="ECO:0000256" key="7">
    <source>
        <dbReference type="ARBA" id="ARBA00023180"/>
    </source>
</evidence>
<dbReference type="PANTHER" id="PTHR31052">
    <property type="entry name" value="COBRA-LIKE PROTEIN 7"/>
    <property type="match status" value="1"/>
</dbReference>
<reference evidence="12 13" key="1">
    <citation type="journal article" date="2017" name="Nat. Commun.">
        <title>Genome assembly with in vitro proximity ligation data and whole-genome triplication in lettuce.</title>
        <authorList>
            <person name="Reyes-Chin-Wo S."/>
            <person name="Wang Z."/>
            <person name="Yang X."/>
            <person name="Kozik A."/>
            <person name="Arikit S."/>
            <person name="Song C."/>
            <person name="Xia L."/>
            <person name="Froenicke L."/>
            <person name="Lavelle D.O."/>
            <person name="Truco M.J."/>
            <person name="Xia R."/>
            <person name="Zhu S."/>
            <person name="Xu C."/>
            <person name="Xu H."/>
            <person name="Xu X."/>
            <person name="Cox K."/>
            <person name="Korf I."/>
            <person name="Meyers B.C."/>
            <person name="Michelmore R.W."/>
        </authorList>
    </citation>
    <scope>NUCLEOTIDE SEQUENCE [LARGE SCALE GENOMIC DNA]</scope>
    <source>
        <strain evidence="13">cv. Salinas</strain>
        <tissue evidence="12">Seedlings</tissue>
    </source>
</reference>
<evidence type="ECO:0000256" key="10">
    <source>
        <dbReference type="SAM" id="SignalP"/>
    </source>
</evidence>
<evidence type="ECO:0000256" key="4">
    <source>
        <dbReference type="ARBA" id="ARBA00022622"/>
    </source>
</evidence>
<evidence type="ECO:0000256" key="9">
    <source>
        <dbReference type="SAM" id="Phobius"/>
    </source>
</evidence>
<evidence type="ECO:0000313" key="12">
    <source>
        <dbReference type="EMBL" id="KAJ0196193.1"/>
    </source>
</evidence>
<comment type="subcellular location">
    <subcellularLocation>
        <location evidence="1">Cell membrane</location>
        <topology evidence="1">Lipid-anchor</topology>
        <topology evidence="1">GPI-anchor</topology>
    </subcellularLocation>
</comment>
<evidence type="ECO:0000256" key="2">
    <source>
        <dbReference type="ARBA" id="ARBA00005507"/>
    </source>
</evidence>
<gene>
    <name evidence="12" type="ORF">LSAT_V11C700384820</name>
</gene>
<sequence length="660" mass="73991">MRVSWKSWLLLLLFHICNAQDDGETPITLPKEVDACNGIFLQYNFDSRQKEYPRLKNATAQPWAFKSQLTVVNTGATELKTWQAFIGFQHDEILVSVDGATILNGDSFPMKVGKNGTHLTGYPQADLRTAIDTAGDLTQMAAKVKIKGTMFGVKLGGNVMPSNIKLENEGFKCPKATTKGRQSMHVCCTKDPKFKPKKKLLKFFPRRKADLSFTYDIIQSFKGNYIAQVTIDNHHPLGRLDHWNLTFEWMRNEFIYDMRGAFTRKKDPSECLYSAAGGYYQDMDFSKVMNCQKKPIISDLPSTMKDDDHVGKLPFCCRDGQILSKIMNATKAKSVFQMNVFKLPPDLNRTAINPPQNWNIKGVVNPHYKCSQPIRVDPTETPDPSGVEATISAIASYQVTCNITKPKPKMAKCCVSFSAYYADSVVPCNTCACGCEDEDTRKCDKDARALPLPAEALLVPFANRTIKAKAWAKIKHIDLPKKLPCPDNCPMSVNWHLDSDYKTGWSARITMFNWQRRPFEDWFLAVQLKKAFVGYENVYSFNGTKLGKVDRMIFMKGFPGLNYLIGLTNGSKPGEPPVPGKQQSVISFLKKNTPGIRVAGGDGFPTKVIFNGEECALPRRLPRRSVGSRQSPVGLLPAVIIVFSTFILINFFLPSMAPFL</sequence>
<keyword evidence="6 9" id="KW-0472">Membrane</keyword>
<keyword evidence="7" id="KW-0325">Glycoprotein</keyword>
<keyword evidence="8" id="KW-0449">Lipoprotein</keyword>
<keyword evidence="9" id="KW-0812">Transmembrane</keyword>
<organism evidence="12 13">
    <name type="scientific">Lactuca sativa</name>
    <name type="common">Garden lettuce</name>
    <dbReference type="NCBI Taxonomy" id="4236"/>
    <lineage>
        <taxon>Eukaryota</taxon>
        <taxon>Viridiplantae</taxon>
        <taxon>Streptophyta</taxon>
        <taxon>Embryophyta</taxon>
        <taxon>Tracheophyta</taxon>
        <taxon>Spermatophyta</taxon>
        <taxon>Magnoliopsida</taxon>
        <taxon>eudicotyledons</taxon>
        <taxon>Gunneridae</taxon>
        <taxon>Pentapetalae</taxon>
        <taxon>asterids</taxon>
        <taxon>campanulids</taxon>
        <taxon>Asterales</taxon>
        <taxon>Asteraceae</taxon>
        <taxon>Cichorioideae</taxon>
        <taxon>Cichorieae</taxon>
        <taxon>Lactucinae</taxon>
        <taxon>Lactuca</taxon>
    </lineage>
</organism>
<dbReference type="AlphaFoldDB" id="A0A9R1V0Q3"/>
<dbReference type="Gramene" id="rna-gnl|WGS:NBSK|LSAT_7X109521_mrna">
    <property type="protein sequence ID" value="cds-PLY77149.1"/>
    <property type="gene ID" value="gene-LSAT_7X109521"/>
</dbReference>
<evidence type="ECO:0000256" key="6">
    <source>
        <dbReference type="ARBA" id="ARBA00023136"/>
    </source>
</evidence>
<accession>A0A9R1V0Q3</accession>
<keyword evidence="4" id="KW-0336">GPI-anchor</keyword>
<dbReference type="Proteomes" id="UP000235145">
    <property type="component" value="Unassembled WGS sequence"/>
</dbReference>
<evidence type="ECO:0000256" key="1">
    <source>
        <dbReference type="ARBA" id="ARBA00004609"/>
    </source>
</evidence>
<keyword evidence="3" id="KW-1003">Cell membrane</keyword>
<feature type="transmembrane region" description="Helical" evidence="9">
    <location>
        <begin position="633"/>
        <end position="653"/>
    </location>
</feature>
<evidence type="ECO:0000256" key="5">
    <source>
        <dbReference type="ARBA" id="ARBA00022729"/>
    </source>
</evidence>
<evidence type="ECO:0000256" key="3">
    <source>
        <dbReference type="ARBA" id="ARBA00022475"/>
    </source>
</evidence>
<keyword evidence="5 10" id="KW-0732">Signal</keyword>
<protein>
    <recommendedName>
        <fullName evidence="11">COBRA C-terminal domain-containing protein</fullName>
    </recommendedName>
</protein>
<dbReference type="GO" id="GO:0010215">
    <property type="term" value="P:cellulose microfibril organization"/>
    <property type="evidence" value="ECO:0007669"/>
    <property type="project" value="InterPro"/>
</dbReference>
<dbReference type="GO" id="GO:0005886">
    <property type="term" value="C:plasma membrane"/>
    <property type="evidence" value="ECO:0007669"/>
    <property type="project" value="UniProtKB-SubCell"/>
</dbReference>
<comment type="caution">
    <text evidence="12">The sequence shown here is derived from an EMBL/GenBank/DDBJ whole genome shotgun (WGS) entry which is preliminary data.</text>
</comment>
<dbReference type="GO" id="GO:0098552">
    <property type="term" value="C:side of membrane"/>
    <property type="evidence" value="ECO:0007669"/>
    <property type="project" value="UniProtKB-KW"/>
</dbReference>
<dbReference type="Pfam" id="PF25079">
    <property type="entry name" value="COB_C"/>
    <property type="match status" value="1"/>
</dbReference>
<keyword evidence="9" id="KW-1133">Transmembrane helix</keyword>
<feature type="chain" id="PRO_5040186816" description="COBRA C-terminal domain-containing protein" evidence="10">
    <location>
        <begin position="20"/>
        <end position="660"/>
    </location>
</feature>
<evidence type="ECO:0000259" key="11">
    <source>
        <dbReference type="Pfam" id="PF25079"/>
    </source>
</evidence>
<dbReference type="Pfam" id="PF04833">
    <property type="entry name" value="COBRA"/>
    <property type="match status" value="1"/>
</dbReference>
<feature type="domain" description="COBRA C-terminal" evidence="11">
    <location>
        <begin position="412"/>
        <end position="622"/>
    </location>
</feature>
<comment type="similarity">
    <text evidence="2">Belongs to the COBRA family.</text>
</comment>
<evidence type="ECO:0000313" key="13">
    <source>
        <dbReference type="Proteomes" id="UP000235145"/>
    </source>
</evidence>
<dbReference type="PANTHER" id="PTHR31052:SF2">
    <property type="entry name" value="COBRA-LIKE PROTEIN 10"/>
    <property type="match status" value="1"/>
</dbReference>
<proteinExistence type="inferred from homology"/>
<dbReference type="EMBL" id="NBSK02000007">
    <property type="protein sequence ID" value="KAJ0196193.1"/>
    <property type="molecule type" value="Genomic_DNA"/>
</dbReference>
<keyword evidence="13" id="KW-1185">Reference proteome</keyword>
<feature type="signal peptide" evidence="10">
    <location>
        <begin position="1"/>
        <end position="19"/>
    </location>
</feature>
<dbReference type="InterPro" id="IPR056900">
    <property type="entry name" value="COB_C"/>
</dbReference>
<name>A0A9R1V0Q3_LACSA</name>
<evidence type="ECO:0000256" key="8">
    <source>
        <dbReference type="ARBA" id="ARBA00023288"/>
    </source>
</evidence>